<dbReference type="EMBL" id="AP018738">
    <property type="protein sequence ID" value="BBE50788.1"/>
    <property type="molecule type" value="Genomic_DNA"/>
</dbReference>
<evidence type="ECO:0000313" key="7">
    <source>
        <dbReference type="EMBL" id="BBE50788.1"/>
    </source>
</evidence>
<evidence type="ECO:0000256" key="2">
    <source>
        <dbReference type="ARBA" id="ARBA00023136"/>
    </source>
</evidence>
<dbReference type="SUPFAM" id="SSF103088">
    <property type="entry name" value="OmpA-like"/>
    <property type="match status" value="1"/>
</dbReference>
<dbReference type="GO" id="GO:0009279">
    <property type="term" value="C:cell outer membrane"/>
    <property type="evidence" value="ECO:0007669"/>
    <property type="project" value="UniProtKB-SubCell"/>
</dbReference>
<evidence type="ECO:0000256" key="3">
    <source>
        <dbReference type="ARBA" id="ARBA00023237"/>
    </source>
</evidence>
<organism evidence="7 8">
    <name type="scientific">Ferriphaselus amnicola</name>
    <dbReference type="NCBI Taxonomy" id="1188319"/>
    <lineage>
        <taxon>Bacteria</taxon>
        <taxon>Pseudomonadati</taxon>
        <taxon>Pseudomonadota</taxon>
        <taxon>Betaproteobacteria</taxon>
        <taxon>Nitrosomonadales</taxon>
        <taxon>Gallionellaceae</taxon>
        <taxon>Ferriphaselus</taxon>
    </lineage>
</organism>
<dbReference type="CDD" id="cd07185">
    <property type="entry name" value="OmpA_C-like"/>
    <property type="match status" value="1"/>
</dbReference>
<keyword evidence="8" id="KW-1185">Reference proteome</keyword>
<dbReference type="RefSeq" id="WP_084612021.1">
    <property type="nucleotide sequence ID" value="NZ_AP018738.1"/>
</dbReference>
<feature type="signal peptide" evidence="5">
    <location>
        <begin position="1"/>
        <end position="23"/>
    </location>
</feature>
<dbReference type="InterPro" id="IPR006664">
    <property type="entry name" value="OMP_bac"/>
</dbReference>
<gene>
    <name evidence="7" type="ORF">OYT1_ch1230</name>
</gene>
<sequence length="215" mass="22249">MKLSLGQTLLLAALSSSSLTALAHPNSIGYAYDERGVIARDGYGNCVRTAEWAKENAVKECDPALFPAPVAVKPAPVVVAPAPAPAPMPVKIELSADNSFDTGKSTLKPEGQAVLDKLAADLNGVTFDKLTIVGHADRRGSKASNQKLSEDRANSVKAYLASKGVDGGKMSASGMGSSEPVTAAGDCKKLKGAKLATCLSPDRRVSIRVSGTKLK</sequence>
<dbReference type="STRING" id="1188319.OYT1_01890"/>
<dbReference type="OrthoDB" id="1149075at2"/>
<evidence type="ECO:0000256" key="1">
    <source>
        <dbReference type="ARBA" id="ARBA00004442"/>
    </source>
</evidence>
<dbReference type="AlphaFoldDB" id="A0A2Z6GBC0"/>
<name>A0A2Z6GBC0_9PROT</name>
<dbReference type="PANTHER" id="PTHR30329:SF21">
    <property type="entry name" value="LIPOPROTEIN YIAD-RELATED"/>
    <property type="match status" value="1"/>
</dbReference>
<dbReference type="PROSITE" id="PS51123">
    <property type="entry name" value="OMPA_2"/>
    <property type="match status" value="1"/>
</dbReference>
<keyword evidence="5" id="KW-0732">Signal</keyword>
<evidence type="ECO:0000313" key="8">
    <source>
        <dbReference type="Proteomes" id="UP000033070"/>
    </source>
</evidence>
<keyword evidence="3" id="KW-0998">Cell outer membrane</keyword>
<comment type="subcellular location">
    <subcellularLocation>
        <location evidence="1">Cell outer membrane</location>
    </subcellularLocation>
</comment>
<feature type="domain" description="OmpA-like" evidence="6">
    <location>
        <begin position="87"/>
        <end position="213"/>
    </location>
</feature>
<dbReference type="InterPro" id="IPR050330">
    <property type="entry name" value="Bact_OuterMem_StrucFunc"/>
</dbReference>
<keyword evidence="2 4" id="KW-0472">Membrane</keyword>
<dbReference type="Gene3D" id="3.30.1330.60">
    <property type="entry name" value="OmpA-like domain"/>
    <property type="match status" value="1"/>
</dbReference>
<dbReference type="InterPro" id="IPR036737">
    <property type="entry name" value="OmpA-like_sf"/>
</dbReference>
<accession>A0A2Z6GBC0</accession>
<reference evidence="7 8" key="1">
    <citation type="submission" date="2018-06" db="EMBL/GenBank/DDBJ databases">
        <title>OYT1 Genome Sequencing.</title>
        <authorList>
            <person name="Kato S."/>
            <person name="Itoh T."/>
            <person name="Ohkuma M."/>
        </authorList>
    </citation>
    <scope>NUCLEOTIDE SEQUENCE [LARGE SCALE GENOMIC DNA]</scope>
    <source>
        <strain evidence="7 8">OYT1</strain>
    </source>
</reference>
<protein>
    <submittedName>
        <fullName evidence="7">Outer membrane protein P5</fullName>
    </submittedName>
</protein>
<dbReference type="InterPro" id="IPR006665">
    <property type="entry name" value="OmpA-like"/>
</dbReference>
<dbReference type="Proteomes" id="UP000033070">
    <property type="component" value="Chromosome"/>
</dbReference>
<dbReference type="KEGG" id="fam:OYT1_ch1230"/>
<dbReference type="Pfam" id="PF00691">
    <property type="entry name" value="OmpA"/>
    <property type="match status" value="1"/>
</dbReference>
<evidence type="ECO:0000259" key="6">
    <source>
        <dbReference type="PROSITE" id="PS51123"/>
    </source>
</evidence>
<evidence type="ECO:0000256" key="5">
    <source>
        <dbReference type="SAM" id="SignalP"/>
    </source>
</evidence>
<dbReference type="PRINTS" id="PR01021">
    <property type="entry name" value="OMPADOMAIN"/>
</dbReference>
<evidence type="ECO:0000256" key="4">
    <source>
        <dbReference type="PROSITE-ProRule" id="PRU00473"/>
    </source>
</evidence>
<feature type="chain" id="PRO_5017251794" evidence="5">
    <location>
        <begin position="24"/>
        <end position="215"/>
    </location>
</feature>
<proteinExistence type="predicted"/>
<dbReference type="PANTHER" id="PTHR30329">
    <property type="entry name" value="STATOR ELEMENT OF FLAGELLAR MOTOR COMPLEX"/>
    <property type="match status" value="1"/>
</dbReference>